<dbReference type="AlphaFoldDB" id="A0A376AA32"/>
<evidence type="ECO:0000313" key="2">
    <source>
        <dbReference type="Proteomes" id="UP000254764"/>
    </source>
</evidence>
<sequence>MAVAFVVGDRVWKTNWSDEAIWRMLDRWQRLAVFDHGVHPTFAAVALDDTFGI</sequence>
<proteinExistence type="predicted"/>
<reference evidence="2" key="1">
    <citation type="submission" date="2018-07" db="EMBL/GenBank/DDBJ databases">
        <authorList>
            <person name="Peiro R."/>
            <person name="Begona"/>
            <person name="Cbmso G."/>
            <person name="Lopez M."/>
            <person name="Gonzalez S."/>
        </authorList>
    </citation>
    <scope>NUCLEOTIDE SEQUENCE [LARGE SCALE GENOMIC DNA]</scope>
</reference>
<keyword evidence="2" id="KW-1185">Reference proteome</keyword>
<dbReference type="Proteomes" id="UP000254764">
    <property type="component" value="Unassembled WGS sequence"/>
</dbReference>
<name>A0A376AA32_9HYPH</name>
<organism evidence="1 2">
    <name type="scientific">Ciceribacter selenitireducens ATCC BAA-1503</name>
    <dbReference type="NCBI Taxonomy" id="1336235"/>
    <lineage>
        <taxon>Bacteria</taxon>
        <taxon>Pseudomonadati</taxon>
        <taxon>Pseudomonadota</taxon>
        <taxon>Alphaproteobacteria</taxon>
        <taxon>Hyphomicrobiales</taxon>
        <taxon>Rhizobiaceae</taxon>
        <taxon>Ciceribacter</taxon>
    </lineage>
</organism>
<dbReference type="EMBL" id="UEYP01000011">
    <property type="protein sequence ID" value="SSC64530.1"/>
    <property type="molecule type" value="Genomic_DNA"/>
</dbReference>
<evidence type="ECO:0000313" key="1">
    <source>
        <dbReference type="EMBL" id="SSC64530.1"/>
    </source>
</evidence>
<protein>
    <submittedName>
        <fullName evidence="1">Uncharacterized protein</fullName>
    </submittedName>
</protein>
<accession>A0A376AA32</accession>
<gene>
    <name evidence="1" type="ORF">RHIZ70_238</name>
</gene>